<dbReference type="Pfam" id="PF04810">
    <property type="entry name" value="zf-Sec23_Sec24"/>
    <property type="match status" value="1"/>
</dbReference>
<accession>A0AAW1CE64</accession>
<evidence type="ECO:0000256" key="8">
    <source>
        <dbReference type="ARBA" id="ARBA00022824"/>
    </source>
</evidence>
<dbReference type="Gene3D" id="2.60.40.1670">
    <property type="entry name" value="beta-sandwich domain of Sec23/24"/>
    <property type="match status" value="1"/>
</dbReference>
<dbReference type="AlphaFoldDB" id="A0AAW1CE64"/>
<evidence type="ECO:0000256" key="5">
    <source>
        <dbReference type="ARBA" id="ARBA00022448"/>
    </source>
</evidence>
<dbReference type="Gene3D" id="2.30.30.380">
    <property type="entry name" value="Zn-finger domain of Sec23/24"/>
    <property type="match status" value="1"/>
</dbReference>
<evidence type="ECO:0000256" key="1">
    <source>
        <dbReference type="ARBA" id="ARBA00004299"/>
    </source>
</evidence>
<dbReference type="SUPFAM" id="SSF82919">
    <property type="entry name" value="Zn-finger domain of Sec23/24"/>
    <property type="match status" value="1"/>
</dbReference>
<comment type="caution">
    <text evidence="16">The sequence shown here is derived from an EMBL/GenBank/DDBJ whole genome shotgun (WGS) entry which is preliminary data.</text>
</comment>
<evidence type="ECO:0000256" key="12">
    <source>
        <dbReference type="ARBA" id="ARBA00023136"/>
    </source>
</evidence>
<dbReference type="GO" id="GO:0005829">
    <property type="term" value="C:cytosol"/>
    <property type="evidence" value="ECO:0007669"/>
    <property type="project" value="UniProtKB-SubCell"/>
</dbReference>
<dbReference type="SUPFAM" id="SSF81811">
    <property type="entry name" value="Helical domain of Sec23/24"/>
    <property type="match status" value="1"/>
</dbReference>
<dbReference type="Pfam" id="PF08033">
    <property type="entry name" value="Sec23_BS"/>
    <property type="match status" value="1"/>
</dbReference>
<dbReference type="Gene3D" id="3.40.20.10">
    <property type="entry name" value="Severin"/>
    <property type="match status" value="1"/>
</dbReference>
<dbReference type="InterPro" id="IPR012990">
    <property type="entry name" value="Beta-sandwich_Sec23_24"/>
</dbReference>
<dbReference type="FunFam" id="3.40.20.10:FF:000003">
    <property type="entry name" value="Protein transport protein SEC23"/>
    <property type="match status" value="1"/>
</dbReference>
<evidence type="ECO:0000256" key="3">
    <source>
        <dbReference type="ARBA" id="ARBA00004514"/>
    </source>
</evidence>
<evidence type="ECO:0000256" key="10">
    <source>
        <dbReference type="ARBA" id="ARBA00022892"/>
    </source>
</evidence>
<dbReference type="InterPro" id="IPR007123">
    <property type="entry name" value="Gelsolin-like_dom"/>
</dbReference>
<dbReference type="GO" id="GO:0008270">
    <property type="term" value="F:zinc ion binding"/>
    <property type="evidence" value="ECO:0007669"/>
    <property type="project" value="UniProtKB-KW"/>
</dbReference>
<comment type="similarity">
    <text evidence="4">Belongs to the SEC23/SEC24 family. SEC23 subfamily.</text>
</comment>
<proteinExistence type="inferred from homology"/>
<dbReference type="FunFam" id="1.20.120.730:FF:000005">
    <property type="entry name" value="Protein transport protein SEC23"/>
    <property type="match status" value="1"/>
</dbReference>
<evidence type="ECO:0000259" key="15">
    <source>
        <dbReference type="PROSITE" id="PS01360"/>
    </source>
</evidence>
<evidence type="ECO:0000256" key="2">
    <source>
        <dbReference type="ARBA" id="ARBA00004397"/>
    </source>
</evidence>
<dbReference type="PROSITE" id="PS01360">
    <property type="entry name" value="ZF_MYND_1"/>
    <property type="match status" value="1"/>
</dbReference>
<dbReference type="FunFam" id="2.30.30.380:FF:000001">
    <property type="entry name" value="Protein transport protein SEC23"/>
    <property type="match status" value="1"/>
</dbReference>
<dbReference type="Pfam" id="PF04815">
    <property type="entry name" value="Sec23_helical"/>
    <property type="match status" value="1"/>
</dbReference>
<keyword evidence="10" id="KW-0931">ER-Golgi transport</keyword>
<dbReference type="GO" id="GO:0030127">
    <property type="term" value="C:COPII vesicle coat"/>
    <property type="evidence" value="ECO:0007669"/>
    <property type="project" value="InterPro"/>
</dbReference>
<dbReference type="GO" id="GO:0090110">
    <property type="term" value="P:COPII-coated vesicle cargo loading"/>
    <property type="evidence" value="ECO:0007669"/>
    <property type="project" value="TreeGrafter"/>
</dbReference>
<dbReference type="GO" id="GO:0005096">
    <property type="term" value="F:GTPase activator activity"/>
    <property type="evidence" value="ECO:0007669"/>
    <property type="project" value="TreeGrafter"/>
</dbReference>
<dbReference type="Gene3D" id="6.10.140.2220">
    <property type="match status" value="1"/>
</dbReference>
<keyword evidence="12" id="KW-0472">Membrane</keyword>
<dbReference type="GO" id="GO:0006886">
    <property type="term" value="P:intracellular protein transport"/>
    <property type="evidence" value="ECO:0007669"/>
    <property type="project" value="InterPro"/>
</dbReference>
<dbReference type="FunFam" id="3.40.50.410:FF:000008">
    <property type="entry name" value="Protein transport protein SEC23"/>
    <property type="match status" value="1"/>
</dbReference>
<dbReference type="EMBL" id="JAPXFL010000060">
    <property type="protein sequence ID" value="KAK9496716.1"/>
    <property type="molecule type" value="Genomic_DNA"/>
</dbReference>
<dbReference type="InterPro" id="IPR046824">
    <property type="entry name" value="Mss51-like_C"/>
</dbReference>
<dbReference type="InterPro" id="IPR006900">
    <property type="entry name" value="Sec23/24_helical_dom"/>
</dbReference>
<keyword evidence="6" id="KW-0479">Metal-binding</keyword>
<keyword evidence="8" id="KW-0256">Endoplasmic reticulum</keyword>
<comment type="subcellular location">
    <subcellularLocation>
        <location evidence="3">Cytoplasm</location>
        <location evidence="3">Cytosol</location>
    </subcellularLocation>
    <subcellularLocation>
        <location evidence="1">Cytoplasmic vesicle</location>
        <location evidence="1">COPII-coated vesicle membrane</location>
        <topology evidence="1">Peripheral membrane protein</topology>
        <orientation evidence="1">Cytoplasmic side</orientation>
    </subcellularLocation>
    <subcellularLocation>
        <location evidence="2">Endoplasmic reticulum membrane</location>
        <topology evidence="2">Peripheral membrane protein</topology>
        <orientation evidence="2">Cytoplasmic side</orientation>
    </subcellularLocation>
</comment>
<dbReference type="Proteomes" id="UP001461498">
    <property type="component" value="Unassembled WGS sequence"/>
</dbReference>
<dbReference type="SUPFAM" id="SSF144232">
    <property type="entry name" value="HIT/MYND zinc finger-like"/>
    <property type="match status" value="1"/>
</dbReference>
<dbReference type="Gene3D" id="1.20.120.730">
    <property type="entry name" value="Sec23/Sec24 helical domain"/>
    <property type="match status" value="1"/>
</dbReference>
<dbReference type="Pfam" id="PF20179">
    <property type="entry name" value="MSS51_C"/>
    <property type="match status" value="1"/>
</dbReference>
<dbReference type="InterPro" id="IPR002893">
    <property type="entry name" value="Znf_MYND"/>
</dbReference>
<dbReference type="Pfam" id="PF04811">
    <property type="entry name" value="Sec23_trunk"/>
    <property type="match status" value="1"/>
</dbReference>
<evidence type="ECO:0000256" key="11">
    <source>
        <dbReference type="ARBA" id="ARBA00022927"/>
    </source>
</evidence>
<dbReference type="FunFam" id="2.60.40.1670:FF:000006">
    <property type="entry name" value="Protein transport protein SEC23"/>
    <property type="match status" value="1"/>
</dbReference>
<dbReference type="Gene3D" id="3.40.50.410">
    <property type="entry name" value="von Willebrand factor, type A domain"/>
    <property type="match status" value="1"/>
</dbReference>
<dbReference type="InterPro" id="IPR036174">
    <property type="entry name" value="Znf_Sec23_Sec24_sf"/>
</dbReference>
<dbReference type="SUPFAM" id="SSF53300">
    <property type="entry name" value="vWA-like"/>
    <property type="match status" value="1"/>
</dbReference>
<name>A0AAW1CE64_9HEMI</name>
<dbReference type="GO" id="GO:0005789">
    <property type="term" value="C:endoplasmic reticulum membrane"/>
    <property type="evidence" value="ECO:0007669"/>
    <property type="project" value="UniProtKB-SubCell"/>
</dbReference>
<dbReference type="PANTHER" id="PTHR11141">
    <property type="entry name" value="PROTEIN TRANSPORT PROTEIN SEC23"/>
    <property type="match status" value="1"/>
</dbReference>
<dbReference type="GO" id="GO:0070971">
    <property type="term" value="C:endoplasmic reticulum exit site"/>
    <property type="evidence" value="ECO:0007669"/>
    <property type="project" value="TreeGrafter"/>
</dbReference>
<evidence type="ECO:0000256" key="9">
    <source>
        <dbReference type="ARBA" id="ARBA00022833"/>
    </source>
</evidence>
<gene>
    <name evidence="16" type="ORF">O3M35_013012</name>
</gene>
<dbReference type="InterPro" id="IPR036175">
    <property type="entry name" value="Sec23/24_helical_dom_sf"/>
</dbReference>
<dbReference type="InterPro" id="IPR036465">
    <property type="entry name" value="vWFA_dom_sf"/>
</dbReference>
<dbReference type="SUPFAM" id="SSF82754">
    <property type="entry name" value="C-terminal, gelsolin-like domain of Sec23/24"/>
    <property type="match status" value="1"/>
</dbReference>
<evidence type="ECO:0000256" key="4">
    <source>
        <dbReference type="ARBA" id="ARBA00009210"/>
    </source>
</evidence>
<evidence type="ECO:0000256" key="13">
    <source>
        <dbReference type="ARBA" id="ARBA00023329"/>
    </source>
</evidence>
<dbReference type="CDD" id="cd11287">
    <property type="entry name" value="Sec23_C"/>
    <property type="match status" value="1"/>
</dbReference>
<dbReference type="InterPro" id="IPR037550">
    <property type="entry name" value="Sec23_C"/>
</dbReference>
<organism evidence="16 17">
    <name type="scientific">Rhynocoris fuscipes</name>
    <dbReference type="NCBI Taxonomy" id="488301"/>
    <lineage>
        <taxon>Eukaryota</taxon>
        <taxon>Metazoa</taxon>
        <taxon>Ecdysozoa</taxon>
        <taxon>Arthropoda</taxon>
        <taxon>Hexapoda</taxon>
        <taxon>Insecta</taxon>
        <taxon>Pterygota</taxon>
        <taxon>Neoptera</taxon>
        <taxon>Paraneoptera</taxon>
        <taxon>Hemiptera</taxon>
        <taxon>Heteroptera</taxon>
        <taxon>Panheteroptera</taxon>
        <taxon>Cimicomorpha</taxon>
        <taxon>Reduviidae</taxon>
        <taxon>Harpactorinae</taxon>
        <taxon>Harpactorini</taxon>
        <taxon>Rhynocoris</taxon>
    </lineage>
</organism>
<keyword evidence="11" id="KW-0653">Protein transport</keyword>
<dbReference type="InterPro" id="IPR037364">
    <property type="entry name" value="Sec23"/>
</dbReference>
<dbReference type="InterPro" id="IPR029006">
    <property type="entry name" value="ADF-H/Gelsolin-like_dom_sf"/>
</dbReference>
<keyword evidence="13" id="KW-0968">Cytoplasmic vesicle</keyword>
<keyword evidence="9" id="KW-0862">Zinc</keyword>
<dbReference type="SUPFAM" id="SSF81995">
    <property type="entry name" value="beta-sandwich domain of Sec23/24"/>
    <property type="match status" value="1"/>
</dbReference>
<evidence type="ECO:0000313" key="16">
    <source>
        <dbReference type="EMBL" id="KAK9496716.1"/>
    </source>
</evidence>
<dbReference type="Pfam" id="PF01753">
    <property type="entry name" value="zf-MYND"/>
    <property type="match status" value="1"/>
</dbReference>
<reference evidence="16 17" key="1">
    <citation type="submission" date="2022-12" db="EMBL/GenBank/DDBJ databases">
        <title>Chromosome-level genome assembly of true bugs.</title>
        <authorList>
            <person name="Ma L."/>
            <person name="Li H."/>
        </authorList>
    </citation>
    <scope>NUCLEOTIDE SEQUENCE [LARGE SCALE GENOMIC DNA]</scope>
    <source>
        <strain evidence="16">Lab_2022b</strain>
    </source>
</reference>
<keyword evidence="7" id="KW-0863">Zinc-finger</keyword>
<dbReference type="InterPro" id="IPR036180">
    <property type="entry name" value="Gelsolin-like_dom_sf"/>
</dbReference>
<dbReference type="Pfam" id="PF00626">
    <property type="entry name" value="Gelsolin"/>
    <property type="match status" value="1"/>
</dbReference>
<evidence type="ECO:0000256" key="14">
    <source>
        <dbReference type="ARBA" id="ARBA00025471"/>
    </source>
</evidence>
<protein>
    <recommendedName>
        <fullName evidence="15">MYND-type domain-containing protein</fullName>
    </recommendedName>
</protein>
<dbReference type="InterPro" id="IPR006896">
    <property type="entry name" value="Sec23/24_trunk_dom"/>
</dbReference>
<keyword evidence="17" id="KW-1185">Reference proteome</keyword>
<keyword evidence="5" id="KW-0813">Transport</keyword>
<dbReference type="InterPro" id="IPR006895">
    <property type="entry name" value="Znf_Sec23_Sec24"/>
</dbReference>
<evidence type="ECO:0000256" key="7">
    <source>
        <dbReference type="ARBA" id="ARBA00022771"/>
    </source>
</evidence>
<evidence type="ECO:0000313" key="17">
    <source>
        <dbReference type="Proteomes" id="UP001461498"/>
    </source>
</evidence>
<feature type="domain" description="MYND-type" evidence="15">
    <location>
        <begin position="795"/>
        <end position="833"/>
    </location>
</feature>
<dbReference type="PANTHER" id="PTHR11141:SF0">
    <property type="entry name" value="PROTEIN TRANSPORT PROTEIN SEC23"/>
    <property type="match status" value="1"/>
</dbReference>
<sequence>MTPFEEFIQKCEERDGIRFTWNVWPSSRLEASKLVVPIACLYQPFKEKYDLPQILYDPVICSRNTCRAILNPMCQVDYRAKLWICNFCFQQNPFTPQYSTISEHHTELIPSFSTIEYTITRAQYLPPLFLFVVDTCIDDEELDALKLTLQTSLSLLPPCSLVGLITFGRMVQVHELCCEGVSKLYVFRGTKAQTTRQVLDILGLAKTGTHHPYNNSSTFYNIPTNKFIKTLQSCDMSLTDLIGEILRDPWPIAEGKRPMRCTGAALAMAITLIECTYPNTGARIMLFVGGPCTQGPGLVVSDDLREPIRSHHDIQKDYARYVKKATKYYESLVLRAAGNGLAIDIYSCSLDQTGLYEMKSCCNSTGGYMVISDSFNSSLFKQTYQKVLCKDQKNDIKMAFNGILEIKTSRELKIMGAIGPCVSLNIKSSSVSDTEIGLGGTAQWKFCTLNPNTTCAFFFEIVNQHTVPVPQGCRGYIQFITQYQHASGHRRIRVTTIARNWADAVINLHDISASFDQESSAVIMARMIVYRAESIESVDALRWADRMLIRLCQKFGEYYKDDANSFKLPENFSLYPQFMYHLRRSHFLQVFNNSPDETTYYRHALMREDLSQSLVMIQPILYSYSFEGSEPVLLDTSSIQPDRILLMDTFFQIIIFHGETIAQWRSKGYQEMPEYENFKQLLMAPVDDANEILQTRFPVPRYIVTEQGESQARFLLSKVNPSLTHNNMYAHTGETGAPVLTDDVSLQPKEDIPVIQQVILLKFEILNDLIRLKMTDIKGPDYKVWYRPQFLNSICHICKTIPDNGITCSKCHLVTYCGIEHLEDDLDDHEELCDALETVAEILGSNHALDKAYLLDAEQLRAFRLGLINLCTKQMQRQLLPWEMEVCLFPPLCVTCHKFAPNLLISCPNCIHIKWCSQQHKPKNHDKYCSQIILFRKVLQKRLPIIKSLKLIQLPKNIDELLKVYNDQIEFCLLSEVATSPLSILNTFTDNHLTNKSLIIHIIGPEPNFETNNLTKWEAFLFDLLPITIKHLKIDFIGPEIGPFNERNIIKIDRKLEFNFHQMLYHEYINNNNNIKPNIIVALNPGLYRNEGFQGKDSWSDTIKAMFLHANVPVLITAYTKKEILLDFKRIKDNIKNIKIITEPSVNQFSSRRPLMNFVSDEVTPIVFKNAYHMVLCV</sequence>
<comment type="function">
    <text evidence="14">Component of the coat protein complex II (COPII) which promotes the formation of transport vesicles from the endoplasmic reticulum (ER). The coat has two main functions, the physical deformation of the endoplasmic reticulum membrane into vesicles and the selection of cargo molecules.</text>
</comment>
<evidence type="ECO:0000256" key="6">
    <source>
        <dbReference type="ARBA" id="ARBA00022723"/>
    </source>
</evidence>